<proteinExistence type="inferred from homology"/>
<comment type="caution">
    <text evidence="14">The sequence shown here is derived from an EMBL/GenBank/DDBJ whole genome shotgun (WGS) entry which is preliminary data.</text>
</comment>
<evidence type="ECO:0000256" key="9">
    <source>
        <dbReference type="ARBA" id="ARBA00023128"/>
    </source>
</evidence>
<comment type="subcellular location">
    <subcellularLocation>
        <location evidence="1">Mitochondrion</location>
    </subcellularLocation>
</comment>
<dbReference type="InterPro" id="IPR020843">
    <property type="entry name" value="ER"/>
</dbReference>
<dbReference type="InterPro" id="IPR013149">
    <property type="entry name" value="ADH-like_C"/>
</dbReference>
<dbReference type="InterPro" id="IPR013154">
    <property type="entry name" value="ADH-like_N"/>
</dbReference>
<dbReference type="GO" id="GO:0006633">
    <property type="term" value="P:fatty acid biosynthetic process"/>
    <property type="evidence" value="ECO:0007669"/>
    <property type="project" value="UniProtKB-KW"/>
</dbReference>
<dbReference type="InterPro" id="IPR051034">
    <property type="entry name" value="Mito_Enoyl-ACP_Reductase"/>
</dbReference>
<keyword evidence="4" id="KW-0276">Fatty acid metabolism</keyword>
<evidence type="ECO:0000313" key="14">
    <source>
        <dbReference type="EMBL" id="KKA30817.1"/>
    </source>
</evidence>
<reference evidence="14 15" key="1">
    <citation type="submission" date="2015-03" db="EMBL/GenBank/DDBJ databases">
        <authorList>
            <person name="Radwan O."/>
            <person name="Al-Naeli F.A."/>
            <person name="Rendon G.A."/>
            <person name="Fields C."/>
        </authorList>
    </citation>
    <scope>NUCLEOTIDE SEQUENCE [LARGE SCALE GENOMIC DNA]</scope>
    <source>
        <strain evidence="14">CR-DP1</strain>
    </source>
</reference>
<evidence type="ECO:0000256" key="12">
    <source>
        <dbReference type="ARBA" id="ARBA00048843"/>
    </source>
</evidence>
<feature type="domain" description="Enoyl reductase (ER)" evidence="13">
    <location>
        <begin position="40"/>
        <end position="393"/>
    </location>
</feature>
<evidence type="ECO:0000256" key="3">
    <source>
        <dbReference type="ARBA" id="ARBA00022516"/>
    </source>
</evidence>
<evidence type="ECO:0000256" key="11">
    <source>
        <dbReference type="ARBA" id="ARBA00038963"/>
    </source>
</evidence>
<protein>
    <recommendedName>
        <fullName evidence="11">enoyl-[acyl-carrier-protein] reductase</fullName>
        <ecNumber evidence="11">1.3.1.104</ecNumber>
    </recommendedName>
</protein>
<dbReference type="Gene3D" id="3.90.180.10">
    <property type="entry name" value="Medium-chain alcohol dehydrogenases, catalytic domain"/>
    <property type="match status" value="1"/>
</dbReference>
<dbReference type="Pfam" id="PF00107">
    <property type="entry name" value="ADH_zinc_N"/>
    <property type="match status" value="1"/>
</dbReference>
<dbReference type="PANTHER" id="PTHR43981">
    <property type="entry name" value="ENOYL-[ACYL-CARRIER-PROTEIN] REDUCTASE, MITOCHONDRIAL"/>
    <property type="match status" value="1"/>
</dbReference>
<comment type="similarity">
    <text evidence="2">Belongs to the zinc-containing alcohol dehydrogenase family. Quinone oxidoreductase subfamily.</text>
</comment>
<keyword evidence="10" id="KW-0275">Fatty acid biosynthesis</keyword>
<keyword evidence="9" id="KW-0496">Mitochondrion</keyword>
<dbReference type="Gene3D" id="3.40.50.720">
    <property type="entry name" value="NAD(P)-binding Rossmann-like Domain"/>
    <property type="match status" value="1"/>
</dbReference>
<keyword evidence="5" id="KW-0521">NADP</keyword>
<dbReference type="PANTHER" id="PTHR43981:SF2">
    <property type="entry name" value="ENOYL-[ACYL-CARRIER-PROTEIN] REDUCTASE, MITOCHONDRIAL"/>
    <property type="match status" value="1"/>
</dbReference>
<dbReference type="InterPro" id="IPR011032">
    <property type="entry name" value="GroES-like_sf"/>
</dbReference>
<dbReference type="EC" id="1.3.1.104" evidence="11"/>
<evidence type="ECO:0000313" key="15">
    <source>
        <dbReference type="Proteomes" id="UP000033483"/>
    </source>
</evidence>
<evidence type="ECO:0000256" key="6">
    <source>
        <dbReference type="ARBA" id="ARBA00022946"/>
    </source>
</evidence>
<evidence type="ECO:0000256" key="4">
    <source>
        <dbReference type="ARBA" id="ARBA00022832"/>
    </source>
</evidence>
<dbReference type="CDD" id="cd08290">
    <property type="entry name" value="ETR"/>
    <property type="match status" value="1"/>
</dbReference>
<gene>
    <name evidence="14" type="ORF">TD95_005056</name>
</gene>
<evidence type="ECO:0000256" key="10">
    <source>
        <dbReference type="ARBA" id="ARBA00023160"/>
    </source>
</evidence>
<name>A0A0F4ZJW2_9PEZI</name>
<evidence type="ECO:0000259" key="13">
    <source>
        <dbReference type="SMART" id="SM00829"/>
    </source>
</evidence>
<dbReference type="SUPFAM" id="SSF50129">
    <property type="entry name" value="GroES-like"/>
    <property type="match status" value="1"/>
</dbReference>
<keyword evidence="8" id="KW-0443">Lipid metabolism</keyword>
<comment type="catalytic activity">
    <reaction evidence="12">
        <text>a 2,3-saturated acyl-[ACP] + NADP(+) = a (2E)-enoyl-[ACP] + NADPH + H(+)</text>
        <dbReference type="Rhea" id="RHEA:22564"/>
        <dbReference type="Rhea" id="RHEA-COMP:9925"/>
        <dbReference type="Rhea" id="RHEA-COMP:9926"/>
        <dbReference type="ChEBI" id="CHEBI:15378"/>
        <dbReference type="ChEBI" id="CHEBI:57783"/>
        <dbReference type="ChEBI" id="CHEBI:58349"/>
        <dbReference type="ChEBI" id="CHEBI:78784"/>
        <dbReference type="ChEBI" id="CHEBI:78785"/>
        <dbReference type="EC" id="1.3.1.104"/>
    </reaction>
</comment>
<dbReference type="SMART" id="SM00829">
    <property type="entry name" value="PKS_ER"/>
    <property type="match status" value="1"/>
</dbReference>
<dbReference type="OrthoDB" id="7482721at2759"/>
<evidence type="ECO:0000256" key="2">
    <source>
        <dbReference type="ARBA" id="ARBA00010371"/>
    </source>
</evidence>
<evidence type="ECO:0000256" key="1">
    <source>
        <dbReference type="ARBA" id="ARBA00004173"/>
    </source>
</evidence>
<keyword evidence="7" id="KW-0560">Oxidoreductase</keyword>
<dbReference type="Pfam" id="PF08240">
    <property type="entry name" value="ADH_N"/>
    <property type="match status" value="1"/>
</dbReference>
<dbReference type="GO" id="GO:0009060">
    <property type="term" value="P:aerobic respiration"/>
    <property type="evidence" value="ECO:0007669"/>
    <property type="project" value="EnsemblFungi"/>
</dbReference>
<evidence type="ECO:0000256" key="7">
    <source>
        <dbReference type="ARBA" id="ARBA00023002"/>
    </source>
</evidence>
<dbReference type="EMBL" id="LAEV01000223">
    <property type="protein sequence ID" value="KKA30817.1"/>
    <property type="molecule type" value="Genomic_DNA"/>
</dbReference>
<evidence type="ECO:0000256" key="5">
    <source>
        <dbReference type="ARBA" id="ARBA00022857"/>
    </source>
</evidence>
<dbReference type="GO" id="GO:0005739">
    <property type="term" value="C:mitochondrion"/>
    <property type="evidence" value="ECO:0007669"/>
    <property type="project" value="UniProtKB-SubCell"/>
</dbReference>
<dbReference type="Proteomes" id="UP000033483">
    <property type="component" value="Unassembled WGS sequence"/>
</dbReference>
<accession>A0A0F4ZJW2</accession>
<keyword evidence="3" id="KW-0444">Lipid biosynthesis</keyword>
<sequence length="399" mass="43638">MMRPAVLRQAPRLIPRTDIRWKSGMYGYTQAKSLVYTKVGNPDEVLFVHKSSISPSIPASQVLLRTLAAPINPADINTIQGTYGVKPAYSSLNGTADPSAIGGNEGVFEVVSAGSQVSDTFKPGDWVIPASSGFGTWRTHALADANTLMSIDKTGLTPTQAATVSVNPSTAYRILRMYGPEKNLRGMTPLEPNSGKWFIQNGANSGVGRAAVQFGKLWGLRSINVIRERDTPEATEALKKELFDLGATEVVTHAEFTSRDWSDRLKSILGKDEIGLGMNCVGGKSLTAMARSMGHGGSIVTYGAMAAREPSQVPAGLMIFKDIRLLGFWLTRWNQNDPDGRRTTINDILEMMRQRRFVDVPYIEQKWDWDTEDAKLTSIVQKGLEGFRGGKGIFMFGDT</sequence>
<dbReference type="InterPro" id="IPR036291">
    <property type="entry name" value="NAD(P)-bd_dom_sf"/>
</dbReference>
<dbReference type="GO" id="GO:0141148">
    <property type="term" value="F:enoyl-[acyl-carrier-protein] reductase (NADPH) activity"/>
    <property type="evidence" value="ECO:0007669"/>
    <property type="project" value="UniProtKB-EC"/>
</dbReference>
<keyword evidence="6" id="KW-0809">Transit peptide</keyword>
<evidence type="ECO:0000256" key="8">
    <source>
        <dbReference type="ARBA" id="ARBA00023098"/>
    </source>
</evidence>
<organism evidence="14 15">
    <name type="scientific">Thielaviopsis punctulata</name>
    <dbReference type="NCBI Taxonomy" id="72032"/>
    <lineage>
        <taxon>Eukaryota</taxon>
        <taxon>Fungi</taxon>
        <taxon>Dikarya</taxon>
        <taxon>Ascomycota</taxon>
        <taxon>Pezizomycotina</taxon>
        <taxon>Sordariomycetes</taxon>
        <taxon>Hypocreomycetidae</taxon>
        <taxon>Microascales</taxon>
        <taxon>Ceratocystidaceae</taxon>
        <taxon>Thielaviopsis</taxon>
    </lineage>
</organism>
<keyword evidence="15" id="KW-1185">Reference proteome</keyword>
<dbReference type="SUPFAM" id="SSF51735">
    <property type="entry name" value="NAD(P)-binding Rossmann-fold domains"/>
    <property type="match status" value="1"/>
</dbReference>
<dbReference type="AlphaFoldDB" id="A0A0F4ZJW2"/>